<dbReference type="Gene3D" id="3.40.50.150">
    <property type="entry name" value="Vaccinia Virus protein VP39"/>
    <property type="match status" value="1"/>
</dbReference>
<sequence>MISKWVDSETMTNLYTQDAFEMMKNLMTPGGVVVINFVGFTSGKGSEMSAFIKKTLLNVFHNVACYSDGDPNELSANAVNLVQILLTFLCIKLTDFRRFQMFFCSDESDMSFRVPTMRAIEAETPDWILDQFQTWRVHSFSSETTAPTKTTSNWTPTLKLIRQDISDQVQGYLPHDSWSS</sequence>
<evidence type="ECO:0008006" key="2">
    <source>
        <dbReference type="Google" id="ProtNLM"/>
    </source>
</evidence>
<dbReference type="EMBL" id="HACM01001482">
    <property type="protein sequence ID" value="CRZ01924.1"/>
    <property type="molecule type" value="Transcribed_RNA"/>
</dbReference>
<dbReference type="AlphaFoldDB" id="A0A0H5R245"/>
<accession>A0A0H5R245</accession>
<proteinExistence type="predicted"/>
<dbReference type="SUPFAM" id="SSF53335">
    <property type="entry name" value="S-adenosyl-L-methionine-dependent methyltransferases"/>
    <property type="match status" value="1"/>
</dbReference>
<dbReference type="InterPro" id="IPR029063">
    <property type="entry name" value="SAM-dependent_MTases_sf"/>
</dbReference>
<organism evidence="1">
    <name type="scientific">Spongospora subterranea</name>
    <dbReference type="NCBI Taxonomy" id="70186"/>
    <lineage>
        <taxon>Eukaryota</taxon>
        <taxon>Sar</taxon>
        <taxon>Rhizaria</taxon>
        <taxon>Endomyxa</taxon>
        <taxon>Phytomyxea</taxon>
        <taxon>Plasmodiophorida</taxon>
        <taxon>Plasmodiophoridae</taxon>
        <taxon>Spongospora</taxon>
    </lineage>
</organism>
<name>A0A0H5R245_9EUKA</name>
<reference evidence="1" key="1">
    <citation type="submission" date="2015-04" db="EMBL/GenBank/DDBJ databases">
        <title>The genome sequence of the plant pathogenic Rhizarian Plasmodiophora brassicae reveals insights in its biotrophic life cycle and the origin of chitin synthesis.</title>
        <authorList>
            <person name="Schwelm A."/>
            <person name="Fogelqvist J."/>
            <person name="Knaust A."/>
            <person name="Julke S."/>
            <person name="Lilja T."/>
            <person name="Dhandapani V."/>
            <person name="Bonilla-Rosso G."/>
            <person name="Karlsson M."/>
            <person name="Shevchenko A."/>
            <person name="Choi S.R."/>
            <person name="Kim H.G."/>
            <person name="Park J.Y."/>
            <person name="Lim Y.P."/>
            <person name="Ludwig-Muller J."/>
            <person name="Dixelius C."/>
        </authorList>
    </citation>
    <scope>NUCLEOTIDE SEQUENCE</scope>
    <source>
        <tissue evidence="1">Potato root galls</tissue>
    </source>
</reference>
<evidence type="ECO:0000313" key="1">
    <source>
        <dbReference type="EMBL" id="CRZ01924.1"/>
    </source>
</evidence>
<protein>
    <recommendedName>
        <fullName evidence="2">PABS domain-containing protein</fullName>
    </recommendedName>
</protein>